<sequence>MKNQFSKTSCTTILVGKKASYDGSTIVARTEDSGDGTFEAKKFIVVSPKEQPKHYVSKISKVEIDLPDNPLRYTSVPNADLTEGIWGEAGINSENAAMSATETITTNERVLAADPMVTDGIGEEDFLTIVLPYIHSAQEGVKRLGSLLEQFGTYEQNGVAFSDADEIWFLETIGGHHWVAQRVPDDSYVTVPNQLGIQEINFDDSDNFIYSADLKDFIRDNHLNLSFDGKVNSRLTFGSHADIDHHYNTPRAWFMQKFLTPSVEQDPMSDTIPFSQKPFRKVTIEDIKYVLSGHYQDTVYDPYGTSGTEAEKHMFRPIGINRTSELSVLQIRPNQPKGNQAVQWIAFGSMPFNTLVPFYTNVEDTPSYLRDTTNRVSSENYYWINRIIAALADPHYRDVVAYFERYQQKTIALGHKNLLSADKLAAGKSGQELTATLEAANKKITDQIKKETEDLLDQVLFTVSNLMNNKFARSDN</sequence>
<evidence type="ECO:0000313" key="8">
    <source>
        <dbReference type="EMBL" id="VDB99221.1"/>
    </source>
</evidence>
<accession>A0AAJ2P358</accession>
<evidence type="ECO:0000256" key="2">
    <source>
        <dbReference type="ARBA" id="ARBA00007225"/>
    </source>
</evidence>
<dbReference type="EMBL" id="WERV01000008">
    <property type="protein sequence ID" value="MDV7715884.1"/>
    <property type="molecule type" value="Genomic_DNA"/>
</dbReference>
<dbReference type="EC" id="3.4.-.-" evidence="6"/>
<comment type="catalytic activity">
    <reaction evidence="1">
        <text>an L-aminoacyl-L-amino acid + H2O = 2 an L-alpha-amino acid</text>
        <dbReference type="Rhea" id="RHEA:48940"/>
        <dbReference type="ChEBI" id="CHEBI:15377"/>
        <dbReference type="ChEBI" id="CHEBI:59869"/>
        <dbReference type="ChEBI" id="CHEBI:77460"/>
        <dbReference type="EC" id="3.4.13.19"/>
    </reaction>
</comment>
<dbReference type="PANTHER" id="PTHR12994">
    <property type="entry name" value="SECERNIN"/>
    <property type="match status" value="1"/>
</dbReference>
<keyword evidence="3 6" id="KW-0645">Protease</keyword>
<reference evidence="7" key="2">
    <citation type="submission" date="2019-10" db="EMBL/GenBank/DDBJ databases">
        <title>Malate fermentation in French cider.</title>
        <authorList>
            <person name="Cousin F.J."/>
            <person name="Medina Fernandez S."/>
            <person name="Misery B."/>
            <person name="Laplace J.-M."/>
            <person name="Cretenet M."/>
        </authorList>
    </citation>
    <scope>NUCLEOTIDE SEQUENCE</scope>
    <source>
        <strain evidence="7">UCMA15129</strain>
    </source>
</reference>
<proteinExistence type="inferred from homology"/>
<dbReference type="Gene3D" id="3.60.60.10">
    <property type="entry name" value="Penicillin V Acylase, Chain A"/>
    <property type="match status" value="1"/>
</dbReference>
<gene>
    <name evidence="7" type="ORF">GA838_09125</name>
    <name evidence="8" type="ORF">OENI_1819</name>
</gene>
<dbReference type="GO" id="GO:0006508">
    <property type="term" value="P:proteolysis"/>
    <property type="evidence" value="ECO:0007669"/>
    <property type="project" value="UniProtKB-KW"/>
</dbReference>
<evidence type="ECO:0000256" key="3">
    <source>
        <dbReference type="ARBA" id="ARBA00022670"/>
    </source>
</evidence>
<dbReference type="Proteomes" id="UP001281024">
    <property type="component" value="Unassembled WGS sequence"/>
</dbReference>
<evidence type="ECO:0000256" key="4">
    <source>
        <dbReference type="ARBA" id="ARBA00022801"/>
    </source>
</evidence>
<evidence type="ECO:0000256" key="1">
    <source>
        <dbReference type="ARBA" id="ARBA00001670"/>
    </source>
</evidence>
<name>A0AAJ2P358_OENOE</name>
<dbReference type="RefSeq" id="WP_002822755.1">
    <property type="nucleotide sequence ID" value="NZ_CP038451.1"/>
</dbReference>
<dbReference type="InterPro" id="IPR047804">
    <property type="entry name" value="C69_dipept_A-like"/>
</dbReference>
<protein>
    <recommendedName>
        <fullName evidence="6">Dipeptidase</fullName>
        <ecNumber evidence="6">3.4.-.-</ecNumber>
    </recommendedName>
</protein>
<dbReference type="GO" id="GO:0070004">
    <property type="term" value="F:cysteine-type exopeptidase activity"/>
    <property type="evidence" value="ECO:0007669"/>
    <property type="project" value="InterPro"/>
</dbReference>
<dbReference type="NCBIfam" id="NF033678">
    <property type="entry name" value="C69_fam_dipept"/>
    <property type="match status" value="1"/>
</dbReference>
<dbReference type="InterPro" id="IPR005322">
    <property type="entry name" value="Peptidase_C69"/>
</dbReference>
<keyword evidence="5 6" id="KW-0224">Dipeptidase</keyword>
<evidence type="ECO:0000256" key="5">
    <source>
        <dbReference type="ARBA" id="ARBA00022997"/>
    </source>
</evidence>
<evidence type="ECO:0000313" key="7">
    <source>
        <dbReference type="EMBL" id="MDV7715884.1"/>
    </source>
</evidence>
<evidence type="ECO:0000313" key="10">
    <source>
        <dbReference type="Proteomes" id="UP001281024"/>
    </source>
</evidence>
<dbReference type="PANTHER" id="PTHR12994:SF17">
    <property type="entry name" value="LD30995P"/>
    <property type="match status" value="1"/>
</dbReference>
<dbReference type="EMBL" id="LR031358">
    <property type="protein sequence ID" value="VDB99221.1"/>
    <property type="molecule type" value="Genomic_DNA"/>
</dbReference>
<reference evidence="8 9" key="1">
    <citation type="submission" date="2018-08" db="EMBL/GenBank/DDBJ databases">
        <authorList>
            <person name="Lorentzen P. G. S. M."/>
        </authorList>
    </citation>
    <scope>NUCLEOTIDE SEQUENCE [LARGE SCALE GENOMIC DNA]</scope>
    <source>
        <strain evidence="8 9">CRBO_1381</strain>
    </source>
</reference>
<dbReference type="GO" id="GO:0016805">
    <property type="term" value="F:dipeptidase activity"/>
    <property type="evidence" value="ECO:0007669"/>
    <property type="project" value="UniProtKB-KW"/>
</dbReference>
<dbReference type="Pfam" id="PF03577">
    <property type="entry name" value="Peptidase_C69"/>
    <property type="match status" value="1"/>
</dbReference>
<organism evidence="7 10">
    <name type="scientific">Oenococcus oeni</name>
    <name type="common">Leuconostoc oenos</name>
    <dbReference type="NCBI Taxonomy" id="1247"/>
    <lineage>
        <taxon>Bacteria</taxon>
        <taxon>Bacillati</taxon>
        <taxon>Bacillota</taxon>
        <taxon>Bacilli</taxon>
        <taxon>Lactobacillales</taxon>
        <taxon>Lactobacillaceae</taxon>
        <taxon>Oenococcus</taxon>
    </lineage>
</organism>
<comment type="similarity">
    <text evidence="2 6">Belongs to the peptidase C69 family.</text>
</comment>
<evidence type="ECO:0000256" key="6">
    <source>
        <dbReference type="RuleBase" id="RU364089"/>
    </source>
</evidence>
<evidence type="ECO:0000313" key="9">
    <source>
        <dbReference type="Proteomes" id="UP000294726"/>
    </source>
</evidence>
<dbReference type="AlphaFoldDB" id="A0AAJ2P358"/>
<keyword evidence="4 6" id="KW-0378">Hydrolase</keyword>
<dbReference type="Proteomes" id="UP000294726">
    <property type="component" value="Chromosome"/>
</dbReference>